<dbReference type="Pfam" id="PF00590">
    <property type="entry name" value="TP_methylase"/>
    <property type="match status" value="1"/>
</dbReference>
<keyword evidence="4" id="KW-1185">Reference proteome</keyword>
<dbReference type="Proteomes" id="UP000191820">
    <property type="component" value="Chromosome"/>
</dbReference>
<dbReference type="InterPro" id="IPR050161">
    <property type="entry name" value="Siro_Cobalamin_biosynth"/>
</dbReference>
<evidence type="ECO:0000256" key="1">
    <source>
        <dbReference type="ARBA" id="ARBA00004953"/>
    </source>
</evidence>
<feature type="domain" description="Tetrapyrrole methylase" evidence="2">
    <location>
        <begin position="20"/>
        <end position="239"/>
    </location>
</feature>
<dbReference type="EMBL" id="CP020472">
    <property type="protein sequence ID" value="ARD23327.1"/>
    <property type="molecule type" value="Genomic_DNA"/>
</dbReference>
<protein>
    <recommendedName>
        <fullName evidence="2">Tetrapyrrole methylase domain-containing protein</fullName>
    </recommendedName>
</protein>
<organism evidence="3 4">
    <name type="scientific">Shewanella japonica</name>
    <dbReference type="NCBI Taxonomy" id="93973"/>
    <lineage>
        <taxon>Bacteria</taxon>
        <taxon>Pseudomonadati</taxon>
        <taxon>Pseudomonadota</taxon>
        <taxon>Gammaproteobacteria</taxon>
        <taxon>Alteromonadales</taxon>
        <taxon>Shewanellaceae</taxon>
        <taxon>Shewanella</taxon>
    </lineage>
</organism>
<dbReference type="PANTHER" id="PTHR45790:SF6">
    <property type="entry name" value="UROPORPHYRINOGEN-III C-METHYLTRANSFERASE"/>
    <property type="match status" value="1"/>
</dbReference>
<dbReference type="InterPro" id="IPR035996">
    <property type="entry name" value="4pyrrol_Methylase_sf"/>
</dbReference>
<proteinExistence type="predicted"/>
<dbReference type="PANTHER" id="PTHR45790">
    <property type="entry name" value="SIROHEME SYNTHASE-RELATED"/>
    <property type="match status" value="1"/>
</dbReference>
<dbReference type="RefSeq" id="WP_080916319.1">
    <property type="nucleotide sequence ID" value="NZ_CP020472.1"/>
</dbReference>
<evidence type="ECO:0000259" key="2">
    <source>
        <dbReference type="Pfam" id="PF00590"/>
    </source>
</evidence>
<reference evidence="3 4" key="1">
    <citation type="submission" date="2017-03" db="EMBL/GenBank/DDBJ databases">
        <title>Genome sequencing of Shewanella japonica KCTC 22435.</title>
        <authorList>
            <person name="Kim K.M."/>
        </authorList>
    </citation>
    <scope>NUCLEOTIDE SEQUENCE [LARGE SCALE GENOMIC DNA]</scope>
    <source>
        <strain evidence="3 4">KCTC 22435</strain>
    </source>
</reference>
<evidence type="ECO:0000313" key="4">
    <source>
        <dbReference type="Proteomes" id="UP000191820"/>
    </source>
</evidence>
<evidence type="ECO:0000313" key="3">
    <source>
        <dbReference type="EMBL" id="ARD23327.1"/>
    </source>
</evidence>
<dbReference type="Gene3D" id="3.40.1010.10">
    <property type="entry name" value="Cobalt-precorrin-4 Transmethylase, Domain 1"/>
    <property type="match status" value="1"/>
</dbReference>
<name>A0ABN4YII1_9GAMM</name>
<dbReference type="InterPro" id="IPR000878">
    <property type="entry name" value="4pyrrol_Mease"/>
</dbReference>
<sequence length="280" mass="31353">MSPIYSEHNVKQHTETKDGRLVFVGTGLQLAGHISVLSQSYIEHADIVFSLVPDGFTERWIQSLNDNHRSLQPFYAQKGEVKNRRDTYAQMVEAILNELRLDKNVVVALYGHPGVFACISHLAIAQAREEGYPADMLPGISAEACLWADLGIDPGHSGHQSYEATQFMLYQHTPNPKTHLLLWQIALAGEHTLTEFSTTRERLDILVAHLSQWYPLDHEVVIYEAANLPTQTPRVERLPLKNLPNARLEMISTLMIPPSETLSLNLSILEKLGISACDIG</sequence>
<gene>
    <name evidence="3" type="ORF">SJ2017_3053</name>
</gene>
<dbReference type="SUPFAM" id="SSF53790">
    <property type="entry name" value="Tetrapyrrole methylase"/>
    <property type="match status" value="1"/>
</dbReference>
<dbReference type="InterPro" id="IPR014777">
    <property type="entry name" value="4pyrrole_Mease_sub1"/>
</dbReference>
<comment type="pathway">
    <text evidence="1">Cofactor biosynthesis; adenosylcobalamin biosynthesis.</text>
</comment>
<dbReference type="CDD" id="cd19916">
    <property type="entry name" value="OphMA_like"/>
    <property type="match status" value="1"/>
</dbReference>
<accession>A0ABN4YII1</accession>